<name>A0AAW0Y819_CHEQU</name>
<feature type="compositionally biased region" description="Basic and acidic residues" evidence="1">
    <location>
        <begin position="11"/>
        <end position="28"/>
    </location>
</feature>
<sequence>MASSEVQTGDSSRRMNEGDEVTAHHLVEAGDNSVGVMDEMDEDENTLEVSSMITHDGGHSIDHTTLQNEVHYVTTDESGHSVTVVYPQSALPMIRTPDGSLVNFVDLPGVHGELGLDQGELTGETGMVLQQDFPGEGPITVVTADDTGEQLALLDQEHGHSTVTMTSGEGAQAITYLTAAEDTGDGSASALLGEQLIQIPASDQSGSAHTITLPLSFLNDSAGVSILQGLSHLQLPLVGETGGDSITLTSPVDSDNIASVSGADVTHSQVLSVLQSSTIPTTAS</sequence>
<protein>
    <submittedName>
        <fullName evidence="2">Uncharacterized protein</fullName>
    </submittedName>
</protein>
<reference evidence="2 3" key="1">
    <citation type="journal article" date="2024" name="BMC Genomics">
        <title>Genome assembly of redclaw crayfish (Cherax quadricarinatus) provides insights into its immune adaptation and hypoxia tolerance.</title>
        <authorList>
            <person name="Liu Z."/>
            <person name="Zheng J."/>
            <person name="Li H."/>
            <person name="Fang K."/>
            <person name="Wang S."/>
            <person name="He J."/>
            <person name="Zhou D."/>
            <person name="Weng S."/>
            <person name="Chi M."/>
            <person name="Gu Z."/>
            <person name="He J."/>
            <person name="Li F."/>
            <person name="Wang M."/>
        </authorList>
    </citation>
    <scope>NUCLEOTIDE SEQUENCE [LARGE SCALE GENOMIC DNA]</scope>
    <source>
        <strain evidence="2">ZL_2023a</strain>
    </source>
</reference>
<accession>A0AAW0Y819</accession>
<evidence type="ECO:0000256" key="1">
    <source>
        <dbReference type="SAM" id="MobiDB-lite"/>
    </source>
</evidence>
<dbReference type="AlphaFoldDB" id="A0AAW0Y819"/>
<keyword evidence="3" id="KW-1185">Reference proteome</keyword>
<gene>
    <name evidence="2" type="ORF">OTU49_001995</name>
</gene>
<organism evidence="2 3">
    <name type="scientific">Cherax quadricarinatus</name>
    <name type="common">Australian red claw crayfish</name>
    <dbReference type="NCBI Taxonomy" id="27406"/>
    <lineage>
        <taxon>Eukaryota</taxon>
        <taxon>Metazoa</taxon>
        <taxon>Ecdysozoa</taxon>
        <taxon>Arthropoda</taxon>
        <taxon>Crustacea</taxon>
        <taxon>Multicrustacea</taxon>
        <taxon>Malacostraca</taxon>
        <taxon>Eumalacostraca</taxon>
        <taxon>Eucarida</taxon>
        <taxon>Decapoda</taxon>
        <taxon>Pleocyemata</taxon>
        <taxon>Astacidea</taxon>
        <taxon>Parastacoidea</taxon>
        <taxon>Parastacidae</taxon>
        <taxon>Cherax</taxon>
    </lineage>
</organism>
<feature type="non-terminal residue" evidence="2">
    <location>
        <position position="284"/>
    </location>
</feature>
<evidence type="ECO:0000313" key="3">
    <source>
        <dbReference type="Proteomes" id="UP001445076"/>
    </source>
</evidence>
<dbReference type="Proteomes" id="UP001445076">
    <property type="component" value="Unassembled WGS sequence"/>
</dbReference>
<dbReference type="EMBL" id="JARKIK010000003">
    <property type="protein sequence ID" value="KAK8753013.1"/>
    <property type="molecule type" value="Genomic_DNA"/>
</dbReference>
<evidence type="ECO:0000313" key="2">
    <source>
        <dbReference type="EMBL" id="KAK8753013.1"/>
    </source>
</evidence>
<feature type="region of interest" description="Disordered" evidence="1">
    <location>
        <begin position="1"/>
        <end position="32"/>
    </location>
</feature>
<feature type="compositionally biased region" description="Polar residues" evidence="1">
    <location>
        <begin position="1"/>
        <end position="10"/>
    </location>
</feature>
<proteinExistence type="predicted"/>
<comment type="caution">
    <text evidence="2">The sequence shown here is derived from an EMBL/GenBank/DDBJ whole genome shotgun (WGS) entry which is preliminary data.</text>
</comment>